<dbReference type="InterPro" id="IPR009057">
    <property type="entry name" value="Homeodomain-like_sf"/>
</dbReference>
<dbReference type="InterPro" id="IPR046348">
    <property type="entry name" value="SIS_dom_sf"/>
</dbReference>
<sequence length="293" mass="32924">MLLQEKMQRTAFSANEQAIVDFMLQQQDQLKVYGTPQLAQATYTSPSVVVRVAKKLGFSGWRALKASFLAEVEYLQTNFKNLDANQPFTAQDPLMTVAGKVTQLEIESANDTLALLDHDRLLAARQILLNAQSINVFGLANLLFSADEFVYKMRHLGKQAQTFPIQNMMFQEAAMLGPADCAIVMSYSGESDPLFTVTDILQQRQVPIIALTSIGENRLSRLADVTLKVTTRENSYRKIASFASLTSMRLILDILYSSYFASNYEQNMQFKVDLGTLTEKRPLDNHIIDDDLD</sequence>
<dbReference type="Proteomes" id="UP000050920">
    <property type="component" value="Unassembled WGS sequence"/>
</dbReference>
<dbReference type="InterPro" id="IPR001347">
    <property type="entry name" value="SIS_dom"/>
</dbReference>
<dbReference type="InterPro" id="IPR035472">
    <property type="entry name" value="RpiR-like_SIS"/>
</dbReference>
<dbReference type="InterPro" id="IPR000281">
    <property type="entry name" value="HTH_RpiR"/>
</dbReference>
<dbReference type="PROSITE" id="PS51464">
    <property type="entry name" value="SIS"/>
    <property type="match status" value="1"/>
</dbReference>
<accession>A0A0R2NUF8</accession>
<dbReference type="GO" id="GO:0003700">
    <property type="term" value="F:DNA-binding transcription factor activity"/>
    <property type="evidence" value="ECO:0007669"/>
    <property type="project" value="InterPro"/>
</dbReference>
<dbReference type="Pfam" id="PF01418">
    <property type="entry name" value="HTH_6"/>
    <property type="match status" value="1"/>
</dbReference>
<evidence type="ECO:0000259" key="4">
    <source>
        <dbReference type="PROSITE" id="PS51071"/>
    </source>
</evidence>
<gene>
    <name evidence="6" type="ORF">DY78_GL001808</name>
</gene>
<evidence type="ECO:0000313" key="7">
    <source>
        <dbReference type="Proteomes" id="UP000050920"/>
    </source>
</evidence>
<evidence type="ECO:0000256" key="3">
    <source>
        <dbReference type="ARBA" id="ARBA00023163"/>
    </source>
</evidence>
<feature type="domain" description="SIS" evidence="5">
    <location>
        <begin position="124"/>
        <end position="265"/>
    </location>
</feature>
<dbReference type="InterPro" id="IPR036388">
    <property type="entry name" value="WH-like_DNA-bd_sf"/>
</dbReference>
<dbReference type="EMBL" id="AYGX02000024">
    <property type="protein sequence ID" value="KRO28956.1"/>
    <property type="molecule type" value="Genomic_DNA"/>
</dbReference>
<dbReference type="RefSeq" id="WP_024625829.1">
    <property type="nucleotide sequence ID" value="NZ_AYGX02000024.1"/>
</dbReference>
<dbReference type="PANTHER" id="PTHR30514">
    <property type="entry name" value="GLUCOKINASE"/>
    <property type="match status" value="1"/>
</dbReference>
<dbReference type="CDD" id="cd05013">
    <property type="entry name" value="SIS_RpiR"/>
    <property type="match status" value="1"/>
</dbReference>
<dbReference type="GO" id="GO:0003677">
    <property type="term" value="F:DNA binding"/>
    <property type="evidence" value="ECO:0007669"/>
    <property type="project" value="UniProtKB-KW"/>
</dbReference>
<dbReference type="InterPro" id="IPR047640">
    <property type="entry name" value="RpiR-like"/>
</dbReference>
<dbReference type="Gene3D" id="3.40.50.10490">
    <property type="entry name" value="Glucose-6-phosphate isomerase like protein, domain 1"/>
    <property type="match status" value="1"/>
</dbReference>
<keyword evidence="2" id="KW-0238">DNA-binding</keyword>
<comment type="caution">
    <text evidence="6">The sequence shown here is derived from an EMBL/GenBank/DDBJ whole genome shotgun (WGS) entry which is preliminary data.</text>
</comment>
<dbReference type="Pfam" id="PF01380">
    <property type="entry name" value="SIS"/>
    <property type="match status" value="1"/>
</dbReference>
<proteinExistence type="predicted"/>
<evidence type="ECO:0000256" key="1">
    <source>
        <dbReference type="ARBA" id="ARBA00023015"/>
    </source>
</evidence>
<dbReference type="GO" id="GO:0097367">
    <property type="term" value="F:carbohydrate derivative binding"/>
    <property type="evidence" value="ECO:0007669"/>
    <property type="project" value="InterPro"/>
</dbReference>
<feature type="domain" description="HTH rpiR-type" evidence="4">
    <location>
        <begin position="1"/>
        <end position="75"/>
    </location>
</feature>
<dbReference type="SUPFAM" id="SSF46689">
    <property type="entry name" value="Homeodomain-like"/>
    <property type="match status" value="1"/>
</dbReference>
<keyword evidence="1" id="KW-0805">Transcription regulation</keyword>
<dbReference type="SUPFAM" id="SSF53697">
    <property type="entry name" value="SIS domain"/>
    <property type="match status" value="1"/>
</dbReference>
<protein>
    <submittedName>
        <fullName evidence="6">RpiR family transcriptional regulator</fullName>
    </submittedName>
</protein>
<evidence type="ECO:0000259" key="5">
    <source>
        <dbReference type="PROSITE" id="PS51464"/>
    </source>
</evidence>
<reference evidence="6 7" key="1">
    <citation type="journal article" date="2015" name="Genome Announc.">
        <title>Expanding the biotechnology potential of lactobacilli through comparative genomics of 213 strains and associated genera.</title>
        <authorList>
            <person name="Sun Z."/>
            <person name="Harris H.M."/>
            <person name="McCann A."/>
            <person name="Guo C."/>
            <person name="Argimon S."/>
            <person name="Zhang W."/>
            <person name="Yang X."/>
            <person name="Jeffery I.B."/>
            <person name="Cooney J.C."/>
            <person name="Kagawa T.F."/>
            <person name="Liu W."/>
            <person name="Song Y."/>
            <person name="Salvetti E."/>
            <person name="Wrobel A."/>
            <person name="Rasinkangas P."/>
            <person name="Parkhill J."/>
            <person name="Rea M.C."/>
            <person name="O'Sullivan O."/>
            <person name="Ritari J."/>
            <person name="Douillard F.P."/>
            <person name="Paul Ross R."/>
            <person name="Yang R."/>
            <person name="Briner A.E."/>
            <person name="Felis G.E."/>
            <person name="de Vos W.M."/>
            <person name="Barrangou R."/>
            <person name="Klaenhammer T.R."/>
            <person name="Caufield P.W."/>
            <person name="Cui Y."/>
            <person name="Zhang H."/>
            <person name="O'Toole P.W."/>
        </authorList>
    </citation>
    <scope>NUCLEOTIDE SEQUENCE [LARGE SCALE GENOMIC DNA]</scope>
    <source>
        <strain evidence="6 7">DSM 21115</strain>
    </source>
</reference>
<dbReference type="PANTHER" id="PTHR30514:SF10">
    <property type="entry name" value="MURR_RPIR FAMILY TRANSCRIPTIONAL REGULATOR"/>
    <property type="match status" value="1"/>
</dbReference>
<evidence type="ECO:0000313" key="6">
    <source>
        <dbReference type="EMBL" id="KRO28956.1"/>
    </source>
</evidence>
<dbReference type="AlphaFoldDB" id="A0A0R2NUF8"/>
<name>A0A0R2NUF8_9LACO</name>
<dbReference type="PROSITE" id="PS51071">
    <property type="entry name" value="HTH_RPIR"/>
    <property type="match status" value="1"/>
</dbReference>
<dbReference type="GO" id="GO:1901135">
    <property type="term" value="P:carbohydrate derivative metabolic process"/>
    <property type="evidence" value="ECO:0007669"/>
    <property type="project" value="InterPro"/>
</dbReference>
<keyword evidence="3" id="KW-0804">Transcription</keyword>
<organism evidence="6 7">
    <name type="scientific">Lactiplantibacillus fabifermentans DSM 21115</name>
    <dbReference type="NCBI Taxonomy" id="1413187"/>
    <lineage>
        <taxon>Bacteria</taxon>
        <taxon>Bacillati</taxon>
        <taxon>Bacillota</taxon>
        <taxon>Bacilli</taxon>
        <taxon>Lactobacillales</taxon>
        <taxon>Lactobacillaceae</taxon>
        <taxon>Lactiplantibacillus</taxon>
    </lineage>
</organism>
<dbReference type="Gene3D" id="1.10.10.10">
    <property type="entry name" value="Winged helix-like DNA-binding domain superfamily/Winged helix DNA-binding domain"/>
    <property type="match status" value="1"/>
</dbReference>
<keyword evidence="7" id="KW-1185">Reference proteome</keyword>
<evidence type="ECO:0000256" key="2">
    <source>
        <dbReference type="ARBA" id="ARBA00023125"/>
    </source>
</evidence>